<keyword evidence="11" id="KW-1185">Reference proteome</keyword>
<dbReference type="GO" id="GO:0006400">
    <property type="term" value="P:tRNA modification"/>
    <property type="evidence" value="ECO:0007669"/>
    <property type="project" value="UniProtKB-UniRule"/>
</dbReference>
<dbReference type="SMART" id="SM00977">
    <property type="entry name" value="TilS_C"/>
    <property type="match status" value="1"/>
</dbReference>
<dbReference type="InterPro" id="IPR012795">
    <property type="entry name" value="tRNA_Ile_lys_synt_N"/>
</dbReference>
<dbReference type="Pfam" id="PF01171">
    <property type="entry name" value="ATP_bind_3"/>
    <property type="match status" value="1"/>
</dbReference>
<dbReference type="GO" id="GO:0005737">
    <property type="term" value="C:cytoplasm"/>
    <property type="evidence" value="ECO:0007669"/>
    <property type="project" value="UniProtKB-SubCell"/>
</dbReference>
<comment type="catalytic activity">
    <reaction evidence="7 8">
        <text>cytidine(34) in tRNA(Ile2) + L-lysine + ATP = lysidine(34) in tRNA(Ile2) + AMP + diphosphate + H(+)</text>
        <dbReference type="Rhea" id="RHEA:43744"/>
        <dbReference type="Rhea" id="RHEA-COMP:10625"/>
        <dbReference type="Rhea" id="RHEA-COMP:10670"/>
        <dbReference type="ChEBI" id="CHEBI:15378"/>
        <dbReference type="ChEBI" id="CHEBI:30616"/>
        <dbReference type="ChEBI" id="CHEBI:32551"/>
        <dbReference type="ChEBI" id="CHEBI:33019"/>
        <dbReference type="ChEBI" id="CHEBI:82748"/>
        <dbReference type="ChEBI" id="CHEBI:83665"/>
        <dbReference type="ChEBI" id="CHEBI:456215"/>
        <dbReference type="EC" id="6.3.4.19"/>
    </reaction>
</comment>
<sequence length="445" mass="49924">MTRPDTIRKELSKRLLSRLSTWRDAAGWRIAFSGGLDSTVLLHLLADLAQHHRLPPLSAVHVHHGLQAVAASWPGHCRQMCQILGVPFQVIEVQVRPGASLEQAARDARYAAFDEVLLPGEVLLAAQHRDDQAETLMFRLLRGAGVKGLAAMPAQRVLGRGHLFRPLLDEPRALLEAYAKEQGLSWIEDPSNKDTRFSRNYLRNHVLPMLTARWPQAIASFNRSAAHLAEAQGLLDELALQDLAQAEIPCPWPWLNVPSLELAPLEALSDARQRNALRHWLGPLTRLPDSDHWAGWNSLRDAGPDGRPIWRLADGQLHRAEGRIWWLSGIWLKDVAGSQHWSMASQPLHLPGNGMLEILGEIPRGGLHVHYRQGGEVLDVPDRGRRDLKRLLNEKGVPVFLRGRLPLLYRGEQLLAVANLPGLDADPRGDWRLHWQPPTNDHSLR</sequence>
<keyword evidence="3 8" id="KW-0436">Ligase</keyword>
<feature type="domain" description="Lysidine-tRNA(Ile) synthetase C-terminal" evidence="9">
    <location>
        <begin position="367"/>
        <end position="435"/>
    </location>
</feature>
<keyword evidence="2 8" id="KW-0963">Cytoplasm</keyword>
<dbReference type="CDD" id="cd01992">
    <property type="entry name" value="TilS_N"/>
    <property type="match status" value="1"/>
</dbReference>
<keyword evidence="5 8" id="KW-0547">Nucleotide-binding</keyword>
<dbReference type="InterPro" id="IPR012796">
    <property type="entry name" value="Lysidine-tRNA-synth_C"/>
</dbReference>
<dbReference type="EMBL" id="FNCO01000005">
    <property type="protein sequence ID" value="SDH25841.1"/>
    <property type="molecule type" value="Genomic_DNA"/>
</dbReference>
<dbReference type="RefSeq" id="WP_074752720.1">
    <property type="nucleotide sequence ID" value="NZ_FNCO01000005.1"/>
</dbReference>
<dbReference type="EC" id="6.3.4.19" evidence="8"/>
<name>A0A1G8AY09_9PSED</name>
<reference evidence="11" key="1">
    <citation type="submission" date="2016-10" db="EMBL/GenBank/DDBJ databases">
        <authorList>
            <person name="Varghese N."/>
            <person name="Submissions S."/>
        </authorList>
    </citation>
    <scope>NUCLEOTIDE SEQUENCE [LARGE SCALE GENOMIC DNA]</scope>
    <source>
        <strain evidence="11">ATCC 700689</strain>
    </source>
</reference>
<organism evidence="10 11">
    <name type="scientific">Pseudomonas abietaniphila</name>
    <dbReference type="NCBI Taxonomy" id="89065"/>
    <lineage>
        <taxon>Bacteria</taxon>
        <taxon>Pseudomonadati</taxon>
        <taxon>Pseudomonadota</taxon>
        <taxon>Gammaproteobacteria</taxon>
        <taxon>Pseudomonadales</taxon>
        <taxon>Pseudomonadaceae</taxon>
        <taxon>Pseudomonas</taxon>
    </lineage>
</organism>
<evidence type="ECO:0000313" key="11">
    <source>
        <dbReference type="Proteomes" id="UP000182894"/>
    </source>
</evidence>
<protein>
    <recommendedName>
        <fullName evidence="8">tRNA(Ile)-lysidine synthase</fullName>
        <ecNumber evidence="8">6.3.4.19</ecNumber>
    </recommendedName>
    <alternativeName>
        <fullName evidence="8">tRNA(Ile)-2-lysyl-cytidine synthase</fullName>
    </alternativeName>
    <alternativeName>
        <fullName evidence="8">tRNA(Ile)-lysidine synthetase</fullName>
    </alternativeName>
</protein>
<dbReference type="OrthoDB" id="9807403at2"/>
<dbReference type="Gene3D" id="3.40.50.620">
    <property type="entry name" value="HUPs"/>
    <property type="match status" value="1"/>
</dbReference>
<dbReference type="HAMAP" id="MF_01161">
    <property type="entry name" value="tRNA_Ile_lys_synt"/>
    <property type="match status" value="1"/>
</dbReference>
<dbReference type="Pfam" id="PF11734">
    <property type="entry name" value="TilS_C"/>
    <property type="match status" value="1"/>
</dbReference>
<dbReference type="InterPro" id="IPR011063">
    <property type="entry name" value="TilS/TtcA_N"/>
</dbReference>
<evidence type="ECO:0000256" key="1">
    <source>
        <dbReference type="ARBA" id="ARBA00004496"/>
    </source>
</evidence>
<dbReference type="InterPro" id="IPR014729">
    <property type="entry name" value="Rossmann-like_a/b/a_fold"/>
</dbReference>
<dbReference type="InterPro" id="IPR012094">
    <property type="entry name" value="tRNA_Ile_lys_synt"/>
</dbReference>
<proteinExistence type="inferred from homology"/>
<comment type="function">
    <text evidence="8">Ligates lysine onto the cytidine present at position 34 of the AUA codon-specific tRNA(Ile) that contains the anticodon CAU, in an ATP-dependent manner. Cytidine is converted to lysidine, thus changing the amino acid specificity of the tRNA from methionine to isoleucine.</text>
</comment>
<evidence type="ECO:0000256" key="7">
    <source>
        <dbReference type="ARBA" id="ARBA00048539"/>
    </source>
</evidence>
<dbReference type="SUPFAM" id="SSF56037">
    <property type="entry name" value="PheT/TilS domain"/>
    <property type="match status" value="1"/>
</dbReference>
<dbReference type="SUPFAM" id="SSF82829">
    <property type="entry name" value="MesJ substrate recognition domain-like"/>
    <property type="match status" value="1"/>
</dbReference>
<dbReference type="NCBIfam" id="TIGR02433">
    <property type="entry name" value="lysidine_TilS_C"/>
    <property type="match status" value="1"/>
</dbReference>
<feature type="binding site" evidence="8">
    <location>
        <begin position="33"/>
        <end position="38"/>
    </location>
    <ligand>
        <name>ATP</name>
        <dbReference type="ChEBI" id="CHEBI:30616"/>
    </ligand>
</feature>
<evidence type="ECO:0000259" key="9">
    <source>
        <dbReference type="SMART" id="SM00977"/>
    </source>
</evidence>
<dbReference type="GO" id="GO:0005524">
    <property type="term" value="F:ATP binding"/>
    <property type="evidence" value="ECO:0007669"/>
    <property type="project" value="UniProtKB-UniRule"/>
</dbReference>
<evidence type="ECO:0000256" key="4">
    <source>
        <dbReference type="ARBA" id="ARBA00022694"/>
    </source>
</evidence>
<gene>
    <name evidence="8" type="primary">tilS</name>
    <name evidence="10" type="ORF">SAMN05216605_105207</name>
</gene>
<dbReference type="SUPFAM" id="SSF52402">
    <property type="entry name" value="Adenine nucleotide alpha hydrolases-like"/>
    <property type="match status" value="1"/>
</dbReference>
<evidence type="ECO:0000256" key="5">
    <source>
        <dbReference type="ARBA" id="ARBA00022741"/>
    </source>
</evidence>
<dbReference type="Gene3D" id="1.20.59.20">
    <property type="match status" value="1"/>
</dbReference>
<accession>A0A1G8AY09</accession>
<evidence type="ECO:0000313" key="10">
    <source>
        <dbReference type="EMBL" id="SDH25841.1"/>
    </source>
</evidence>
<evidence type="ECO:0000256" key="2">
    <source>
        <dbReference type="ARBA" id="ARBA00022490"/>
    </source>
</evidence>
<dbReference type="STRING" id="89065.SAMN05216605_105207"/>
<dbReference type="PANTHER" id="PTHR43033">
    <property type="entry name" value="TRNA(ILE)-LYSIDINE SYNTHASE-RELATED"/>
    <property type="match status" value="1"/>
</dbReference>
<comment type="similarity">
    <text evidence="8">Belongs to the tRNA(Ile)-lysidine synthase family.</text>
</comment>
<comment type="subcellular location">
    <subcellularLocation>
        <location evidence="1 8">Cytoplasm</location>
    </subcellularLocation>
</comment>
<keyword evidence="4 8" id="KW-0819">tRNA processing</keyword>
<dbReference type="InterPro" id="IPR015262">
    <property type="entry name" value="tRNA_Ile_lys_synt_subst-bd"/>
</dbReference>
<evidence type="ECO:0000256" key="3">
    <source>
        <dbReference type="ARBA" id="ARBA00022598"/>
    </source>
</evidence>
<dbReference type="NCBIfam" id="TIGR02432">
    <property type="entry name" value="lysidine_TilS_N"/>
    <property type="match status" value="1"/>
</dbReference>
<dbReference type="AlphaFoldDB" id="A0A1G8AY09"/>
<comment type="domain">
    <text evidence="8">The N-terminal region contains the highly conserved SGGXDS motif, predicted to be a P-loop motif involved in ATP binding.</text>
</comment>
<keyword evidence="6 8" id="KW-0067">ATP-binding</keyword>
<evidence type="ECO:0000256" key="6">
    <source>
        <dbReference type="ARBA" id="ARBA00022840"/>
    </source>
</evidence>
<evidence type="ECO:0000256" key="8">
    <source>
        <dbReference type="HAMAP-Rule" id="MF_01161"/>
    </source>
</evidence>
<dbReference type="Pfam" id="PF09179">
    <property type="entry name" value="TilS"/>
    <property type="match status" value="1"/>
</dbReference>
<dbReference type="PANTHER" id="PTHR43033:SF1">
    <property type="entry name" value="TRNA(ILE)-LYSIDINE SYNTHASE-RELATED"/>
    <property type="match status" value="1"/>
</dbReference>
<dbReference type="Proteomes" id="UP000182894">
    <property type="component" value="Unassembled WGS sequence"/>
</dbReference>
<dbReference type="GO" id="GO:0032267">
    <property type="term" value="F:tRNA(Ile)-lysidine synthase activity"/>
    <property type="evidence" value="ECO:0007669"/>
    <property type="project" value="UniProtKB-EC"/>
</dbReference>